<dbReference type="InterPro" id="IPR044152">
    <property type="entry name" value="YqjM-like"/>
</dbReference>
<dbReference type="OrthoDB" id="9804454at2"/>
<accession>A0A4R7CC76</accession>
<dbReference type="InterPro" id="IPR013785">
    <property type="entry name" value="Aldolase_TIM"/>
</dbReference>
<evidence type="ECO:0000256" key="2">
    <source>
        <dbReference type="ARBA" id="ARBA00022630"/>
    </source>
</evidence>
<comment type="caution">
    <text evidence="7">The sequence shown here is derived from an EMBL/GenBank/DDBJ whole genome shotgun (WGS) entry which is preliminary data.</text>
</comment>
<keyword evidence="3" id="KW-0288">FMN</keyword>
<dbReference type="RefSeq" id="WP_133769611.1">
    <property type="nucleotide sequence ID" value="NZ_SNZR01000011.1"/>
</dbReference>
<dbReference type="EMBL" id="SNZR01000011">
    <property type="protein sequence ID" value="TDR94746.1"/>
    <property type="molecule type" value="Genomic_DNA"/>
</dbReference>
<gene>
    <name evidence="7" type="ORF">EV668_2035</name>
</gene>
<protein>
    <submittedName>
        <fullName evidence="7">2,4-dienoyl-CoA reductase-like NADH-dependent reductase (Old Yellow Enzyme family)</fullName>
    </submittedName>
</protein>
<feature type="domain" description="NADH:flavin oxidoreductase/NADH oxidase N-terminal" evidence="6">
    <location>
        <begin position="3"/>
        <end position="338"/>
    </location>
</feature>
<keyword evidence="2" id="KW-0285">Flavoprotein</keyword>
<keyword evidence="8" id="KW-1185">Reference proteome</keyword>
<evidence type="ECO:0000313" key="8">
    <source>
        <dbReference type="Proteomes" id="UP000295122"/>
    </source>
</evidence>
<dbReference type="SUPFAM" id="SSF51395">
    <property type="entry name" value="FMN-linked oxidoreductases"/>
    <property type="match status" value="1"/>
</dbReference>
<comment type="cofactor">
    <cofactor evidence="1">
        <name>FMN</name>
        <dbReference type="ChEBI" id="CHEBI:58210"/>
    </cofactor>
</comment>
<dbReference type="InterPro" id="IPR001155">
    <property type="entry name" value="OxRdtase_FMN_N"/>
</dbReference>
<dbReference type="Pfam" id="PF00724">
    <property type="entry name" value="Oxidored_FMN"/>
    <property type="match status" value="1"/>
</dbReference>
<keyword evidence="4" id="KW-0521">NADP</keyword>
<reference evidence="7 8" key="1">
    <citation type="submission" date="2019-03" db="EMBL/GenBank/DDBJ databases">
        <title>Genomic Encyclopedia of Type Strains, Phase IV (KMG-IV): sequencing the most valuable type-strain genomes for metagenomic binning, comparative biology and taxonomic classification.</title>
        <authorList>
            <person name="Goeker M."/>
        </authorList>
    </citation>
    <scope>NUCLEOTIDE SEQUENCE [LARGE SCALE GENOMIC DNA]</scope>
    <source>
        <strain evidence="7 8">DSM 25903</strain>
    </source>
</reference>
<evidence type="ECO:0000256" key="3">
    <source>
        <dbReference type="ARBA" id="ARBA00022643"/>
    </source>
</evidence>
<name>A0A4R7CC76_9HYPH</name>
<evidence type="ECO:0000256" key="4">
    <source>
        <dbReference type="ARBA" id="ARBA00022857"/>
    </source>
</evidence>
<sequence>MSELFSPIRIGPLDLPNRIAIAPMCQYSAIHGDANDWHLVHLGSLAMSGASVLVLEATAVEEIGRITHHCLGLYNDDNEAAFARIMGFCRKHGSARIGIQLAHAGRKASSQVPWQGGRALGPDGDPWQTVSASAIPFADDWHTPSEATEADLDRIVDAFAATTRRAARQGIDLVEVHAAHGYLLHQFLSPLSNKRTDAYGGSLENRMRFPLRVFDAVKAVAPDTMAVGARITGSDWIEGGIDVEEAVAFASELKARGCHYIDVTSGGVALGAKIAIGPGYQVPFAAEIRRRVDIPVWAVGLIVTPHQAEAIVASGEADMIALARTVLDDPHWAWNAAQVLGAEVARPLQYQRAAPNLWPGAAYKHEPALKAAE</sequence>
<dbReference type="PANTHER" id="PTHR43303:SF4">
    <property type="entry name" value="NADPH DEHYDROGENASE C23G7.10C-RELATED"/>
    <property type="match status" value="1"/>
</dbReference>
<proteinExistence type="predicted"/>
<dbReference type="Gene3D" id="3.20.20.70">
    <property type="entry name" value="Aldolase class I"/>
    <property type="match status" value="1"/>
</dbReference>
<evidence type="ECO:0000256" key="1">
    <source>
        <dbReference type="ARBA" id="ARBA00001917"/>
    </source>
</evidence>
<dbReference type="PANTHER" id="PTHR43303">
    <property type="entry name" value="NADPH DEHYDROGENASE C23G7.10C-RELATED"/>
    <property type="match status" value="1"/>
</dbReference>
<evidence type="ECO:0000259" key="6">
    <source>
        <dbReference type="Pfam" id="PF00724"/>
    </source>
</evidence>
<evidence type="ECO:0000256" key="5">
    <source>
        <dbReference type="ARBA" id="ARBA00023002"/>
    </source>
</evidence>
<dbReference type="Proteomes" id="UP000295122">
    <property type="component" value="Unassembled WGS sequence"/>
</dbReference>
<evidence type="ECO:0000313" key="7">
    <source>
        <dbReference type="EMBL" id="TDR94746.1"/>
    </source>
</evidence>
<dbReference type="AlphaFoldDB" id="A0A4R7CC76"/>
<dbReference type="GO" id="GO:0010181">
    <property type="term" value="F:FMN binding"/>
    <property type="evidence" value="ECO:0007669"/>
    <property type="project" value="InterPro"/>
</dbReference>
<organism evidence="7 8">
    <name type="scientific">Enterovirga rhinocerotis</name>
    <dbReference type="NCBI Taxonomy" id="1339210"/>
    <lineage>
        <taxon>Bacteria</taxon>
        <taxon>Pseudomonadati</taxon>
        <taxon>Pseudomonadota</taxon>
        <taxon>Alphaproteobacteria</taxon>
        <taxon>Hyphomicrobiales</taxon>
        <taxon>Methylobacteriaceae</taxon>
        <taxon>Enterovirga</taxon>
    </lineage>
</organism>
<dbReference type="CDD" id="cd02932">
    <property type="entry name" value="OYE_YqiM_FMN"/>
    <property type="match status" value="1"/>
</dbReference>
<dbReference type="GO" id="GO:0003959">
    <property type="term" value="F:NADPH dehydrogenase activity"/>
    <property type="evidence" value="ECO:0007669"/>
    <property type="project" value="InterPro"/>
</dbReference>
<keyword evidence="5" id="KW-0560">Oxidoreductase</keyword>
<dbReference type="GO" id="GO:0050661">
    <property type="term" value="F:NADP binding"/>
    <property type="evidence" value="ECO:0007669"/>
    <property type="project" value="InterPro"/>
</dbReference>